<reference evidence="9 10" key="1">
    <citation type="submission" date="2019-06" db="EMBL/GenBank/DDBJ databases">
        <title>Sorghum-associated microbial communities from plants grown in Nebraska, USA.</title>
        <authorList>
            <person name="Schachtman D."/>
        </authorList>
    </citation>
    <scope>NUCLEOTIDE SEQUENCE [LARGE SCALE GENOMIC DNA]</scope>
    <source>
        <strain evidence="9 10">T529</strain>
    </source>
</reference>
<dbReference type="GO" id="GO:0016787">
    <property type="term" value="F:hydrolase activity"/>
    <property type="evidence" value="ECO:0007669"/>
    <property type="project" value="UniProtKB-KW"/>
</dbReference>
<accession>A0A561BBA6</accession>
<dbReference type="PANTHER" id="PTHR14969">
    <property type="entry name" value="SPHINGOSINE-1-PHOSPHATE PHOSPHOHYDROLASE"/>
    <property type="match status" value="1"/>
</dbReference>
<keyword evidence="2" id="KW-1003">Cell membrane</keyword>
<dbReference type="Pfam" id="PF01569">
    <property type="entry name" value="PAP2"/>
    <property type="match status" value="1"/>
</dbReference>
<gene>
    <name evidence="9" type="ORF">FB547_11473</name>
</gene>
<dbReference type="SUPFAM" id="SSF48317">
    <property type="entry name" value="Acid phosphatase/Vanadium-dependent haloperoxidase"/>
    <property type="match status" value="1"/>
</dbReference>
<evidence type="ECO:0000256" key="2">
    <source>
        <dbReference type="ARBA" id="ARBA00022475"/>
    </source>
</evidence>
<dbReference type="RefSeq" id="WP_145747060.1">
    <property type="nucleotide sequence ID" value="NZ_VIVL01000014.1"/>
</dbReference>
<dbReference type="PANTHER" id="PTHR14969:SF62">
    <property type="entry name" value="DECAPRENYLPHOSPHORYL-5-PHOSPHORIBOSE PHOSPHATASE RV3807C-RELATED"/>
    <property type="match status" value="1"/>
</dbReference>
<dbReference type="AlphaFoldDB" id="A0A561BBA6"/>
<dbReference type="InterPro" id="IPR000326">
    <property type="entry name" value="PAP2/HPO"/>
</dbReference>
<evidence type="ECO:0000313" key="9">
    <source>
        <dbReference type="EMBL" id="TWD76002.1"/>
    </source>
</evidence>
<keyword evidence="6 7" id="KW-0472">Membrane</keyword>
<dbReference type="SMART" id="SM00014">
    <property type="entry name" value="acidPPc"/>
    <property type="match status" value="1"/>
</dbReference>
<feature type="transmembrane region" description="Helical" evidence="7">
    <location>
        <begin position="65"/>
        <end position="86"/>
    </location>
</feature>
<feature type="transmembrane region" description="Helical" evidence="7">
    <location>
        <begin position="21"/>
        <end position="45"/>
    </location>
</feature>
<evidence type="ECO:0000256" key="4">
    <source>
        <dbReference type="ARBA" id="ARBA00022801"/>
    </source>
</evidence>
<dbReference type="InterPro" id="IPR036938">
    <property type="entry name" value="PAP2/HPO_sf"/>
</dbReference>
<feature type="domain" description="Phosphatidic acid phosphatase type 2/haloperoxidase" evidence="8">
    <location>
        <begin position="102"/>
        <end position="214"/>
    </location>
</feature>
<dbReference type="EMBL" id="VIVL01000014">
    <property type="protein sequence ID" value="TWD76002.1"/>
    <property type="molecule type" value="Genomic_DNA"/>
</dbReference>
<evidence type="ECO:0000256" key="3">
    <source>
        <dbReference type="ARBA" id="ARBA00022692"/>
    </source>
</evidence>
<evidence type="ECO:0000256" key="6">
    <source>
        <dbReference type="ARBA" id="ARBA00023136"/>
    </source>
</evidence>
<proteinExistence type="predicted"/>
<evidence type="ECO:0000259" key="8">
    <source>
        <dbReference type="SMART" id="SM00014"/>
    </source>
</evidence>
<dbReference type="Gene3D" id="1.20.144.10">
    <property type="entry name" value="Phosphatidic acid phosphatase type 2/haloperoxidase"/>
    <property type="match status" value="2"/>
</dbReference>
<keyword evidence="5 7" id="KW-1133">Transmembrane helix</keyword>
<organism evidence="9 10">
    <name type="scientific">Variovorax beijingensis</name>
    <dbReference type="NCBI Taxonomy" id="2496117"/>
    <lineage>
        <taxon>Bacteria</taxon>
        <taxon>Pseudomonadati</taxon>
        <taxon>Pseudomonadota</taxon>
        <taxon>Betaproteobacteria</taxon>
        <taxon>Burkholderiales</taxon>
        <taxon>Comamonadaceae</taxon>
        <taxon>Variovorax</taxon>
    </lineage>
</organism>
<dbReference type="Proteomes" id="UP000319722">
    <property type="component" value="Unassembled WGS sequence"/>
</dbReference>
<evidence type="ECO:0000256" key="5">
    <source>
        <dbReference type="ARBA" id="ARBA00022989"/>
    </source>
</evidence>
<sequence length="242" mass="26360">MTSSPGDSGRNDTSAACFLKSIGALLGGGVAMAVWLDAAVIRVIHAHLTAECSDLFDTVSDVADARFYGTAALGIYASGLLALSVPALRHWKHRCEHWVRASLLMLLTLLTGGFLTLVLKHVVARARPFLLLENGQYGFAAPFAGAPFNSFPSSHAFTAFAVAFVLADLFPNWRKCLLTVAAIPSTCRVLALEHFPSDVITSAVIAAWCEGFWASRIFAPRSNWPLRRPWHWRSAPAPEQRR</sequence>
<evidence type="ECO:0000256" key="1">
    <source>
        <dbReference type="ARBA" id="ARBA00004651"/>
    </source>
</evidence>
<feature type="transmembrane region" description="Helical" evidence="7">
    <location>
        <begin position="98"/>
        <end position="119"/>
    </location>
</feature>
<evidence type="ECO:0000256" key="7">
    <source>
        <dbReference type="SAM" id="Phobius"/>
    </source>
</evidence>
<comment type="subcellular location">
    <subcellularLocation>
        <location evidence="1">Cell membrane</location>
        <topology evidence="1">Multi-pass membrane protein</topology>
    </subcellularLocation>
</comment>
<name>A0A561BBA6_9BURK</name>
<keyword evidence="4" id="KW-0378">Hydrolase</keyword>
<comment type="caution">
    <text evidence="9">The sequence shown here is derived from an EMBL/GenBank/DDBJ whole genome shotgun (WGS) entry which is preliminary data.</text>
</comment>
<evidence type="ECO:0000313" key="10">
    <source>
        <dbReference type="Proteomes" id="UP000319722"/>
    </source>
</evidence>
<keyword evidence="3 7" id="KW-0812">Transmembrane</keyword>
<dbReference type="GO" id="GO:0005886">
    <property type="term" value="C:plasma membrane"/>
    <property type="evidence" value="ECO:0007669"/>
    <property type="project" value="UniProtKB-SubCell"/>
</dbReference>
<dbReference type="OrthoDB" id="9773582at2"/>
<protein>
    <submittedName>
        <fullName evidence="9">PAP2 superfamily protein</fullName>
    </submittedName>
</protein>